<evidence type="ECO:0000313" key="3">
    <source>
        <dbReference type="Proteomes" id="UP000026682"/>
    </source>
</evidence>
<keyword evidence="1" id="KW-1133">Transmembrane helix</keyword>
<dbReference type="AlphaFoldDB" id="A0A158M901"/>
<keyword evidence="1" id="KW-0812">Transmembrane</keyword>
<comment type="caution">
    <text evidence="2">The sequence shown here is derived from an EMBL/GenBank/DDBJ whole genome shotgun (WGS) entry which is preliminary data.</text>
</comment>
<feature type="transmembrane region" description="Helical" evidence="1">
    <location>
        <begin position="85"/>
        <end position="108"/>
    </location>
</feature>
<accession>A0A158M901</accession>
<gene>
    <name evidence="2" type="ORF">L497_0240</name>
</gene>
<dbReference type="EMBL" id="JFZZ01000033">
    <property type="protein sequence ID" value="KAK96911.1"/>
    <property type="molecule type" value="Genomic_DNA"/>
</dbReference>
<dbReference type="STRING" id="35814.BBB42_04610"/>
<evidence type="ECO:0000256" key="1">
    <source>
        <dbReference type="SAM" id="Phobius"/>
    </source>
</evidence>
<dbReference type="Pfam" id="PF09980">
    <property type="entry name" value="DUF2214"/>
    <property type="match status" value="1"/>
</dbReference>
<feature type="transmembrane region" description="Helical" evidence="1">
    <location>
        <begin position="145"/>
        <end position="163"/>
    </location>
</feature>
<proteinExistence type="predicted"/>
<sequence length="164" mass="18387">MAGARRHLEDKDAPMLQDALLAWLHYLAIFLVVVLITAESVLLRPSLTREALGRLLTYDRFYLLAALLALITGVLRFAFGAKGGLFYMINPWFHAKLTVFIIIGLCSLKPTLTYLRWRNSAAKDADFLPDAQAIGTTRRWVMIEAHLLILMALFATLMARGIGI</sequence>
<dbReference type="InterPro" id="IPR018706">
    <property type="entry name" value="DUF2214_membrane"/>
</dbReference>
<reference evidence="2 3" key="1">
    <citation type="submission" date="2014-03" db="EMBL/GenBank/DDBJ databases">
        <title>Genome sequence of Bordetella holmseii.</title>
        <authorList>
            <person name="Harvill E."/>
            <person name="Goodfield L.L."/>
            <person name="Ivanov Y."/>
            <person name="Meyer J.A."/>
            <person name="Newth C."/>
            <person name="Cassiday P."/>
            <person name="Tondella M.L."/>
            <person name="Liao P."/>
            <person name="Zimmerman J."/>
            <person name="Meert K."/>
            <person name="Wessel D."/>
            <person name="Berger J."/>
            <person name="Dean J.M."/>
            <person name="Holubkov R."/>
            <person name="Burr J."/>
            <person name="Liu T."/>
            <person name="Brinkac L.M."/>
            <person name="Sanka R."/>
            <person name="Kim M."/>
            <person name="Losada L."/>
        </authorList>
    </citation>
    <scope>NUCLEOTIDE SEQUENCE [LARGE SCALE GENOMIC DNA]</scope>
    <source>
        <strain evidence="2 3">CDC-H585-BH</strain>
    </source>
</reference>
<dbReference type="Proteomes" id="UP000026682">
    <property type="component" value="Unassembled WGS sequence"/>
</dbReference>
<organism evidence="2 3">
    <name type="scientific">Bordetella holmesii CDC-H585-BH</name>
    <dbReference type="NCBI Taxonomy" id="1331206"/>
    <lineage>
        <taxon>Bacteria</taxon>
        <taxon>Pseudomonadati</taxon>
        <taxon>Pseudomonadota</taxon>
        <taxon>Betaproteobacteria</taxon>
        <taxon>Burkholderiales</taxon>
        <taxon>Alcaligenaceae</taxon>
        <taxon>Bordetella</taxon>
    </lineage>
</organism>
<keyword evidence="1" id="KW-0472">Membrane</keyword>
<feature type="transmembrane region" description="Helical" evidence="1">
    <location>
        <begin position="61"/>
        <end position="79"/>
    </location>
</feature>
<protein>
    <submittedName>
        <fullName evidence="2">Membrane protein, PF09980 family</fullName>
    </submittedName>
</protein>
<name>A0A158M901_9BORD</name>
<evidence type="ECO:0000313" key="2">
    <source>
        <dbReference type="EMBL" id="KAK96911.1"/>
    </source>
</evidence>
<feature type="transmembrane region" description="Helical" evidence="1">
    <location>
        <begin position="20"/>
        <end position="41"/>
    </location>
</feature>
<dbReference type="PATRIC" id="fig|1331206.3.peg.792"/>